<dbReference type="Pfam" id="PF08822">
    <property type="entry name" value="DUF1804"/>
    <property type="match status" value="1"/>
</dbReference>
<evidence type="ECO:0000313" key="2">
    <source>
        <dbReference type="Proteomes" id="UP000004105"/>
    </source>
</evidence>
<name>F2BDK5_9NEIS</name>
<sequence length="161" mass="17383">MHHETTRQALRNAYINGANMETAAADCGICLRTAYAWKAEAKAAGDDWNRLRAVYTLSNVEATAQGVLRRMMGQYDKAALDLEADPDLPAVKRAEVLATLADALAKTVAANKRLMPETSDLAAAVRALGLLTAFTVERYPQHAAALAEIIEPFGEVLEKAV</sequence>
<dbReference type="AlphaFoldDB" id="F2BDK5"/>
<accession>F2BDK5</accession>
<dbReference type="EMBL" id="AFAY01000035">
    <property type="protein sequence ID" value="EGF10601.1"/>
    <property type="molecule type" value="Genomic_DNA"/>
</dbReference>
<keyword evidence="2" id="KW-1185">Reference proteome</keyword>
<proteinExistence type="predicted"/>
<organism evidence="1 2">
    <name type="scientific">Neisseria bacilliformis ATCC BAA-1200</name>
    <dbReference type="NCBI Taxonomy" id="888742"/>
    <lineage>
        <taxon>Bacteria</taxon>
        <taxon>Pseudomonadati</taxon>
        <taxon>Pseudomonadota</taxon>
        <taxon>Betaproteobacteria</taxon>
        <taxon>Neisseriales</taxon>
        <taxon>Neisseriaceae</taxon>
        <taxon>Neisseria</taxon>
    </lineage>
</organism>
<dbReference type="OrthoDB" id="5676847at2"/>
<dbReference type="STRING" id="267212.GCA_001063965_01367"/>
<comment type="caution">
    <text evidence="1">The sequence shown here is derived from an EMBL/GenBank/DDBJ whole genome shotgun (WGS) entry which is preliminary data.</text>
</comment>
<reference evidence="1 2" key="1">
    <citation type="submission" date="2011-02" db="EMBL/GenBank/DDBJ databases">
        <authorList>
            <person name="Muzny D."/>
            <person name="Qin X."/>
            <person name="Deng J."/>
            <person name="Jiang H."/>
            <person name="Liu Y."/>
            <person name="Qu J."/>
            <person name="Song X.-Z."/>
            <person name="Zhang L."/>
            <person name="Thornton R."/>
            <person name="Coyle M."/>
            <person name="Francisco L."/>
            <person name="Jackson L."/>
            <person name="Javaid M."/>
            <person name="Korchina V."/>
            <person name="Kovar C."/>
            <person name="Mata R."/>
            <person name="Mathew T."/>
            <person name="Ngo R."/>
            <person name="Nguyen L."/>
            <person name="Nguyen N."/>
            <person name="Okwuonu G."/>
            <person name="Ongeri F."/>
            <person name="Pham C."/>
            <person name="Simmons D."/>
            <person name="Wilczek-Boney K."/>
            <person name="Hale W."/>
            <person name="Jakkamsetti A."/>
            <person name="Pham P."/>
            <person name="Ruth R."/>
            <person name="San Lucas F."/>
            <person name="Warren J."/>
            <person name="Zhang J."/>
            <person name="Zhao Z."/>
            <person name="Zhou C."/>
            <person name="Zhu D."/>
            <person name="Lee S."/>
            <person name="Bess C."/>
            <person name="Blankenburg K."/>
            <person name="Forbes L."/>
            <person name="Fu Q."/>
            <person name="Gubbala S."/>
            <person name="Hirani K."/>
            <person name="Jayaseelan J.C."/>
            <person name="Lara F."/>
            <person name="Munidasa M."/>
            <person name="Palculict T."/>
            <person name="Patil S."/>
            <person name="Pu L.-L."/>
            <person name="Saada N."/>
            <person name="Tang L."/>
            <person name="Weissenberger G."/>
            <person name="Zhu Y."/>
            <person name="Hemphill L."/>
            <person name="Shang Y."/>
            <person name="Youmans B."/>
            <person name="Ayvaz T."/>
            <person name="Ross M."/>
            <person name="Santibanez J."/>
            <person name="Aqrawi P."/>
            <person name="Gross S."/>
            <person name="Joshi V."/>
            <person name="Fowler G."/>
            <person name="Nazareth L."/>
            <person name="Reid J."/>
            <person name="Worley K."/>
            <person name="Petrosino J."/>
            <person name="Highlander S."/>
            <person name="Gibbs R."/>
        </authorList>
    </citation>
    <scope>NUCLEOTIDE SEQUENCE [LARGE SCALE GENOMIC DNA]</scope>
    <source>
        <strain evidence="1 2">ATCC BAA-1200</strain>
    </source>
</reference>
<evidence type="ECO:0000313" key="1">
    <source>
        <dbReference type="EMBL" id="EGF10601.1"/>
    </source>
</evidence>
<dbReference type="InterPro" id="IPR014926">
    <property type="entry name" value="Phage_D3112_Orf24"/>
</dbReference>
<dbReference type="Proteomes" id="UP000004105">
    <property type="component" value="Unassembled WGS sequence"/>
</dbReference>
<protein>
    <submittedName>
        <fullName evidence="1">DNA binding protein</fullName>
    </submittedName>
</protein>
<dbReference type="HOGENOM" id="CLU_1601569_0_0_4"/>
<gene>
    <name evidence="1" type="ORF">HMPREF9123_1811</name>
</gene>
<dbReference type="RefSeq" id="WP_007342817.1">
    <property type="nucleotide sequence ID" value="NZ_GL878494.1"/>
</dbReference>